<dbReference type="AlphaFoldDB" id="A0A7D5M5J5"/>
<dbReference type="GeneID" id="56068162"/>
<evidence type="ECO:0000313" key="2">
    <source>
        <dbReference type="Proteomes" id="UP000509478"/>
    </source>
</evidence>
<sequence>MVYKVNIDIVFLVCVAFLILAVLPLQQSIEVYGHPISNLNYPSFIQSESFSTDEAHVGENITITGKIQNRFAYDIYIFPDVYVHDDTDSSSSGYSELLSNPLYFNVNSTFSNSTIIRPNEIVNFKITLTPLQSGTYHIHSSTNPSSIDPRQWKESGPSFLGPGKTIVIHDKTNSMNNMFESNNVNSPLKQYKSGIAINEIQCQDNLVLIQKHDGSPACVKPETKQKLIERGWGESSEFYGLTKSQKELIQQSKFTCAKVVDSEKCK</sequence>
<dbReference type="RefSeq" id="WP_179370582.1">
    <property type="nucleotide sequence ID" value="NZ_CP026995.1"/>
</dbReference>
<accession>A0A7D5M5J5</accession>
<dbReference type="OrthoDB" id="2648at2157"/>
<proteinExistence type="predicted"/>
<organism evidence="1 2">
    <name type="scientific">Nitrosopumilus ureiphilus</name>
    <dbReference type="NCBI Taxonomy" id="1470067"/>
    <lineage>
        <taxon>Archaea</taxon>
        <taxon>Nitrososphaerota</taxon>
        <taxon>Nitrososphaeria</taxon>
        <taxon>Nitrosopumilales</taxon>
        <taxon>Nitrosopumilaceae</taxon>
        <taxon>Nitrosopumilus</taxon>
    </lineage>
</organism>
<dbReference type="InterPro" id="IPR023301">
    <property type="entry name" value="NH3_CH4_mOase_suB_N"/>
</dbReference>
<evidence type="ECO:0000313" key="1">
    <source>
        <dbReference type="EMBL" id="QLH07132.1"/>
    </source>
</evidence>
<dbReference type="EMBL" id="CP026995">
    <property type="protein sequence ID" value="QLH07132.1"/>
    <property type="molecule type" value="Genomic_DNA"/>
</dbReference>
<reference evidence="1 2" key="1">
    <citation type="submission" date="2018-02" db="EMBL/GenBank/DDBJ databases">
        <title>Complete genome of Nitrosopumilus ureaphilus PS0.</title>
        <authorList>
            <person name="Qin W."/>
            <person name="Zheng Y."/>
            <person name="Stahl D.A."/>
        </authorList>
    </citation>
    <scope>NUCLEOTIDE SEQUENCE [LARGE SCALE GENOMIC DNA]</scope>
    <source>
        <strain evidence="1 2">PS0</strain>
    </source>
</reference>
<dbReference type="Proteomes" id="UP000509478">
    <property type="component" value="Chromosome"/>
</dbReference>
<protein>
    <submittedName>
        <fullName evidence="1">Uncharacterized protein</fullName>
    </submittedName>
</protein>
<name>A0A7D5M5J5_9ARCH</name>
<dbReference type="KEGG" id="nue:C5F50_08640"/>
<dbReference type="Gene3D" id="2.60.120.570">
    <property type="entry name" value="Particulate methane monooxygenase, b subunit. Chain: A, domain 1"/>
    <property type="match status" value="1"/>
</dbReference>
<gene>
    <name evidence="1" type="ORF">C5F50_08640</name>
</gene>
<keyword evidence="2" id="KW-1185">Reference proteome</keyword>